<dbReference type="PANTHER" id="PTHR43679">
    <property type="entry name" value="OCTANOYLTRANSFERASE LIPM-RELATED"/>
    <property type="match status" value="1"/>
</dbReference>
<feature type="domain" description="BPL/LPL catalytic" evidence="1">
    <location>
        <begin position="47"/>
        <end position="232"/>
    </location>
</feature>
<accession>A0A165QZI0</accession>
<dbReference type="SUPFAM" id="SSF55681">
    <property type="entry name" value="Class II aaRS and biotin synthetases"/>
    <property type="match status" value="1"/>
</dbReference>
<dbReference type="InterPro" id="IPR050664">
    <property type="entry name" value="Octanoyltrans_LipM/LipL"/>
</dbReference>
<dbReference type="InterPro" id="IPR045864">
    <property type="entry name" value="aa-tRNA-synth_II/BPL/LPL"/>
</dbReference>
<dbReference type="GO" id="GO:0009249">
    <property type="term" value="P:protein lipoylation"/>
    <property type="evidence" value="ECO:0007669"/>
    <property type="project" value="UniProtKB-ARBA"/>
</dbReference>
<organism evidence="2 3">
    <name type="scientific">Paenibacillus elgii</name>
    <dbReference type="NCBI Taxonomy" id="189691"/>
    <lineage>
        <taxon>Bacteria</taxon>
        <taxon>Bacillati</taxon>
        <taxon>Bacillota</taxon>
        <taxon>Bacilli</taxon>
        <taxon>Bacillales</taxon>
        <taxon>Paenibacillaceae</taxon>
        <taxon>Paenibacillus</taxon>
    </lineage>
</organism>
<dbReference type="GO" id="GO:0140096">
    <property type="term" value="F:catalytic activity, acting on a protein"/>
    <property type="evidence" value="ECO:0007669"/>
    <property type="project" value="UniProtKB-ARBA"/>
</dbReference>
<dbReference type="RefSeq" id="WP_063183773.1">
    <property type="nucleotide sequence ID" value="NZ_LQRA01000063.1"/>
</dbReference>
<keyword evidence="3" id="KW-1185">Reference proteome</keyword>
<dbReference type="EMBL" id="LQRA01000063">
    <property type="protein sequence ID" value="KZE77422.1"/>
    <property type="molecule type" value="Genomic_DNA"/>
</dbReference>
<dbReference type="PROSITE" id="PS51733">
    <property type="entry name" value="BPL_LPL_CATALYTIC"/>
    <property type="match status" value="1"/>
</dbReference>
<dbReference type="OrthoDB" id="2080934at2"/>
<dbReference type="AlphaFoldDB" id="A0A165QZI0"/>
<dbReference type="STRING" id="1007103.GCA_000213315_03724"/>
<dbReference type="Proteomes" id="UP000076563">
    <property type="component" value="Unassembled WGS sequence"/>
</dbReference>
<reference evidence="3" key="1">
    <citation type="submission" date="2016-01" db="EMBL/GenBank/DDBJ databases">
        <title>Draft genome of Chromobacterium sp. F49.</title>
        <authorList>
            <person name="Hong K.W."/>
        </authorList>
    </citation>
    <scope>NUCLEOTIDE SEQUENCE [LARGE SCALE GENOMIC DNA]</scope>
    <source>
        <strain evidence="3">M63</strain>
    </source>
</reference>
<evidence type="ECO:0000313" key="3">
    <source>
        <dbReference type="Proteomes" id="UP000076563"/>
    </source>
</evidence>
<name>A0A165QZI0_9BACL</name>
<dbReference type="InterPro" id="IPR004143">
    <property type="entry name" value="BPL_LPL_catalytic"/>
</dbReference>
<evidence type="ECO:0000313" key="2">
    <source>
        <dbReference type="EMBL" id="KZE77422.1"/>
    </source>
</evidence>
<dbReference type="eggNOG" id="COG0095">
    <property type="taxonomic scope" value="Bacteria"/>
</dbReference>
<dbReference type="Gene3D" id="3.30.930.10">
    <property type="entry name" value="Bira Bifunctional Protein, Domain 2"/>
    <property type="match status" value="1"/>
</dbReference>
<dbReference type="GO" id="GO:0016874">
    <property type="term" value="F:ligase activity"/>
    <property type="evidence" value="ECO:0007669"/>
    <property type="project" value="UniProtKB-KW"/>
</dbReference>
<protein>
    <submittedName>
        <fullName evidence="2">Ligase</fullName>
    </submittedName>
</protein>
<proteinExistence type="predicted"/>
<dbReference type="GO" id="GO:0016740">
    <property type="term" value="F:transferase activity"/>
    <property type="evidence" value="ECO:0007669"/>
    <property type="project" value="UniProtKB-ARBA"/>
</dbReference>
<sequence>MDKQEMTQPKKNGLSDLLLLDRSQDITEQDVLYPFALEELLCKHVGEGGASMCHLWRHPRAFVMGLRDSRLPGVAEAARYLEAQGYNVAVRNSGGAAVPLDPGVVNVSLIMPKRRAGEIDFRDDFERMFELIRLALQATGCEVSKGEIEGAYCPGDYDLSIGGRKFCGIAQRRQAHAYVVQAFVIAEGAGAEKARQAREFYERATAGAQDIDFPRVTIDSMASLEELTDLGEGAALKFMEAVKRVVRERQTPEGLERAAAGLWVPEASQVREMAALLRERYGIRGKESGGE</sequence>
<keyword evidence="2" id="KW-0436">Ligase</keyword>
<comment type="caution">
    <text evidence="2">The sequence shown here is derived from an EMBL/GenBank/DDBJ whole genome shotgun (WGS) entry which is preliminary data.</text>
</comment>
<gene>
    <name evidence="2" type="ORF">AV654_21560</name>
</gene>
<evidence type="ECO:0000259" key="1">
    <source>
        <dbReference type="PROSITE" id="PS51733"/>
    </source>
</evidence>
<dbReference type="Pfam" id="PF21948">
    <property type="entry name" value="LplA-B_cat"/>
    <property type="match status" value="1"/>
</dbReference>
<dbReference type="PANTHER" id="PTHR43679:SF2">
    <property type="entry name" value="OCTANOYL-[GCVH]:PROTEIN N-OCTANOYLTRANSFERASE"/>
    <property type="match status" value="1"/>
</dbReference>